<organism evidence="1 2">
    <name type="scientific">Stylonychia lemnae</name>
    <name type="common">Ciliate</name>
    <dbReference type="NCBI Taxonomy" id="5949"/>
    <lineage>
        <taxon>Eukaryota</taxon>
        <taxon>Sar</taxon>
        <taxon>Alveolata</taxon>
        <taxon>Ciliophora</taxon>
        <taxon>Intramacronucleata</taxon>
        <taxon>Spirotrichea</taxon>
        <taxon>Stichotrichia</taxon>
        <taxon>Sporadotrichida</taxon>
        <taxon>Oxytrichidae</taxon>
        <taxon>Stylonychinae</taxon>
        <taxon>Stylonychia</taxon>
    </lineage>
</organism>
<evidence type="ECO:0000313" key="1">
    <source>
        <dbReference type="EMBL" id="CDW75389.1"/>
    </source>
</evidence>
<evidence type="ECO:0000313" key="2">
    <source>
        <dbReference type="Proteomes" id="UP000039865"/>
    </source>
</evidence>
<gene>
    <name evidence="1" type="primary">Contig2010.g2168</name>
    <name evidence="1" type="ORF">STYLEM_4378</name>
</gene>
<dbReference type="InterPro" id="IPR011989">
    <property type="entry name" value="ARM-like"/>
</dbReference>
<evidence type="ECO:0008006" key="3">
    <source>
        <dbReference type="Google" id="ProtNLM"/>
    </source>
</evidence>
<dbReference type="InParanoid" id="A0A078A3R2"/>
<sequence length="497" mass="58789">MVFSYQEKPQSLNFIGYLSQTQDFIVPQTNNECQKKRENFMVQIRRYKKEEKLTQMRDKTSSSQQHPSIFGKRGLYIQSTQANPQSSISNSGKSILGSIQIIDQNIKHDMLTQLGKLFAMFEFQNRNDFEVDLLNQMTYIIDLLDVRNDCEVVNVILRYQFIFTRLLKITQSQKTFYANQMYSQKEILTQFLRLIFHLSLNLSKLEKENSIFIILETLGKFDFNHISQDSFYTLLRFIDNLTQDNTSITCLVNNLLMDSVIQLIIREITKKQEEKIMKYCFKVIGNLVSVDQEQSHEDMIRTGLIESVESLDQIKYSNPKIKCEICWIIFNLITSKSMLAREYISQSDQIVHILYNYLDYHHSQDVQLIRQSLICLISILNYKPAKMVDWLNNQESYLQQFLQLLNSLKQIKEQEVIILQIDLIWNILEFECKMNSKDFIRSFQKKGGFQIIEEMRNDSNDNLQKQCQDFLAKFDQSENHTQNQVNLFEILRQSAFQ</sequence>
<name>A0A078A3R2_STYLE</name>
<reference evidence="1 2" key="1">
    <citation type="submission" date="2014-06" db="EMBL/GenBank/DDBJ databases">
        <authorList>
            <person name="Swart Estienne"/>
        </authorList>
    </citation>
    <scope>NUCLEOTIDE SEQUENCE [LARGE SCALE GENOMIC DNA]</scope>
    <source>
        <strain evidence="1 2">130c</strain>
    </source>
</reference>
<dbReference type="EMBL" id="CCKQ01004232">
    <property type="protein sequence ID" value="CDW75389.1"/>
    <property type="molecule type" value="Genomic_DNA"/>
</dbReference>
<proteinExistence type="predicted"/>
<protein>
    <recommendedName>
        <fullName evidence="3">Armadillo-type fold</fullName>
    </recommendedName>
</protein>
<dbReference type="Gene3D" id="1.25.10.10">
    <property type="entry name" value="Leucine-rich Repeat Variant"/>
    <property type="match status" value="1"/>
</dbReference>
<accession>A0A078A3R2</accession>
<dbReference type="Proteomes" id="UP000039865">
    <property type="component" value="Unassembled WGS sequence"/>
</dbReference>
<keyword evidence="2" id="KW-1185">Reference proteome</keyword>
<dbReference type="SUPFAM" id="SSF48371">
    <property type="entry name" value="ARM repeat"/>
    <property type="match status" value="1"/>
</dbReference>
<dbReference type="AlphaFoldDB" id="A0A078A3R2"/>
<dbReference type="InterPro" id="IPR016024">
    <property type="entry name" value="ARM-type_fold"/>
</dbReference>